<name>A0A170PE46_9CHLR</name>
<dbReference type="PIRSF" id="PIRSF000127">
    <property type="entry name" value="Xanthine_DH"/>
    <property type="match status" value="1"/>
</dbReference>
<dbReference type="PANTHER" id="PTHR11908:SF132">
    <property type="entry name" value="ALDEHYDE OXIDASE 1-RELATED"/>
    <property type="match status" value="1"/>
</dbReference>
<keyword evidence="6" id="KW-1185">Reference proteome</keyword>
<accession>A0A170PE46</accession>
<dbReference type="GO" id="GO:0016491">
    <property type="term" value="F:oxidoreductase activity"/>
    <property type="evidence" value="ECO:0007669"/>
    <property type="project" value="UniProtKB-KW"/>
</dbReference>
<keyword evidence="2" id="KW-0500">Molybdenum</keyword>
<proteinExistence type="inferred from homology"/>
<dbReference type="SUPFAM" id="SSF47741">
    <property type="entry name" value="CO dehydrogenase ISP C-domain like"/>
    <property type="match status" value="1"/>
</dbReference>
<evidence type="ECO:0000256" key="1">
    <source>
        <dbReference type="ARBA" id="ARBA00006849"/>
    </source>
</evidence>
<dbReference type="RefSeq" id="WP_095041986.1">
    <property type="nucleotide sequence ID" value="NZ_LN890655.1"/>
</dbReference>
<dbReference type="OrthoDB" id="9759099at2"/>
<dbReference type="Gene3D" id="1.10.150.120">
    <property type="entry name" value="[2Fe-2S]-binding domain"/>
    <property type="match status" value="1"/>
</dbReference>
<dbReference type="InterPro" id="IPR012675">
    <property type="entry name" value="Beta-grasp_dom_sf"/>
</dbReference>
<dbReference type="InterPro" id="IPR046867">
    <property type="entry name" value="AldOxase/xan_DH_MoCoBD2"/>
</dbReference>
<evidence type="ECO:0000259" key="4">
    <source>
        <dbReference type="SMART" id="SM01008"/>
    </source>
</evidence>
<dbReference type="SUPFAM" id="SSF54292">
    <property type="entry name" value="2Fe-2S ferredoxin-like"/>
    <property type="match status" value="1"/>
</dbReference>
<reference evidence="5" key="1">
    <citation type="submission" date="2016-01" db="EMBL/GenBank/DDBJ databases">
        <authorList>
            <person name="Mcilroy J.S."/>
            <person name="Karst M S."/>
            <person name="Albertsen M."/>
        </authorList>
    </citation>
    <scope>NUCLEOTIDE SEQUENCE</scope>
    <source>
        <strain evidence="5">Cfx-K</strain>
    </source>
</reference>
<dbReference type="Pfam" id="PF01799">
    <property type="entry name" value="Fer2_2"/>
    <property type="match status" value="1"/>
</dbReference>
<dbReference type="InterPro" id="IPR000674">
    <property type="entry name" value="Ald_Oxase/Xan_DH_a/b"/>
</dbReference>
<dbReference type="Pfam" id="PF02738">
    <property type="entry name" value="MoCoBD_1"/>
    <property type="match status" value="1"/>
</dbReference>
<dbReference type="Gene3D" id="3.30.365.10">
    <property type="entry name" value="Aldehyde oxidase/xanthine dehydrogenase, molybdopterin binding domain"/>
    <property type="match status" value="4"/>
</dbReference>
<dbReference type="GO" id="GO:0005506">
    <property type="term" value="F:iron ion binding"/>
    <property type="evidence" value="ECO:0007669"/>
    <property type="project" value="InterPro"/>
</dbReference>
<dbReference type="SUPFAM" id="SSF56003">
    <property type="entry name" value="Molybdenum cofactor-binding domain"/>
    <property type="match status" value="1"/>
</dbReference>
<dbReference type="Pfam" id="PF20256">
    <property type="entry name" value="MoCoBD_2"/>
    <property type="match status" value="1"/>
</dbReference>
<evidence type="ECO:0000256" key="3">
    <source>
        <dbReference type="ARBA" id="ARBA00023002"/>
    </source>
</evidence>
<feature type="domain" description="Aldehyde oxidase/xanthine dehydrogenase a/b hammerhead" evidence="4">
    <location>
        <begin position="238"/>
        <end position="350"/>
    </location>
</feature>
<dbReference type="Gene3D" id="3.10.20.30">
    <property type="match status" value="1"/>
</dbReference>
<dbReference type="InterPro" id="IPR036010">
    <property type="entry name" value="2Fe-2S_ferredoxin-like_sf"/>
</dbReference>
<organism evidence="5 6">
    <name type="scientific">Candidatus Promineifilum breve</name>
    <dbReference type="NCBI Taxonomy" id="1806508"/>
    <lineage>
        <taxon>Bacteria</taxon>
        <taxon>Bacillati</taxon>
        <taxon>Chloroflexota</taxon>
        <taxon>Ardenticatenia</taxon>
        <taxon>Candidatus Promineifilales</taxon>
        <taxon>Candidatus Promineifilaceae</taxon>
        <taxon>Candidatus Promineifilum</taxon>
    </lineage>
</organism>
<evidence type="ECO:0000256" key="2">
    <source>
        <dbReference type="ARBA" id="ARBA00022505"/>
    </source>
</evidence>
<dbReference type="InterPro" id="IPR002888">
    <property type="entry name" value="2Fe-2S-bd"/>
</dbReference>
<comment type="similarity">
    <text evidence="1">Belongs to the xanthine dehydrogenase family.</text>
</comment>
<dbReference type="GO" id="GO:0051536">
    <property type="term" value="F:iron-sulfur cluster binding"/>
    <property type="evidence" value="ECO:0007669"/>
    <property type="project" value="InterPro"/>
</dbReference>
<dbReference type="Proteomes" id="UP000215027">
    <property type="component" value="Chromosome I"/>
</dbReference>
<dbReference type="Gene3D" id="3.90.1170.50">
    <property type="entry name" value="Aldehyde oxidase/xanthine dehydrogenase, a/b hammerhead"/>
    <property type="match status" value="1"/>
</dbReference>
<dbReference type="Pfam" id="PF01315">
    <property type="entry name" value="Ald_Xan_dh_C"/>
    <property type="match status" value="1"/>
</dbReference>
<gene>
    <name evidence="5" type="primary">xdh</name>
    <name evidence="5" type="ORF">CFX0092_A0486</name>
</gene>
<dbReference type="InterPro" id="IPR008274">
    <property type="entry name" value="AldOxase/xan_DH_MoCoBD1"/>
</dbReference>
<dbReference type="SMART" id="SM01008">
    <property type="entry name" value="Ald_Xan_dh_C"/>
    <property type="match status" value="1"/>
</dbReference>
<dbReference type="SUPFAM" id="SSF54665">
    <property type="entry name" value="CO dehydrogenase molybdoprotein N-domain-like"/>
    <property type="match status" value="1"/>
</dbReference>
<dbReference type="PANTHER" id="PTHR11908">
    <property type="entry name" value="XANTHINE DEHYDROGENASE"/>
    <property type="match status" value="1"/>
</dbReference>
<protein>
    <submittedName>
        <fullName evidence="5">Xanthine dehydrogenase</fullName>
    </submittedName>
</protein>
<dbReference type="InterPro" id="IPR016208">
    <property type="entry name" value="Ald_Oxase/xanthine_DH-like"/>
</dbReference>
<dbReference type="AlphaFoldDB" id="A0A170PE46"/>
<dbReference type="EMBL" id="LN890655">
    <property type="protein sequence ID" value="CUS02367.2"/>
    <property type="molecule type" value="Genomic_DNA"/>
</dbReference>
<dbReference type="KEGG" id="pbf:CFX0092_A0486"/>
<dbReference type="InterPro" id="IPR037165">
    <property type="entry name" value="AldOxase/xan_DH_Mopterin-bd_sf"/>
</dbReference>
<dbReference type="InterPro" id="IPR036884">
    <property type="entry name" value="2Fe-2S-bd_dom_sf"/>
</dbReference>
<evidence type="ECO:0000313" key="6">
    <source>
        <dbReference type="Proteomes" id="UP000215027"/>
    </source>
</evidence>
<sequence length="993" mass="106686">MSVTLHVNGRDEEFPALLSDTLRDALRHGGYVSVRFGSHSGETGAAAILLDGRLVSADTLLVGQAAGHRIETIEGLNARVGELHPLQQAFIETGAIQSGYSTPAMILAAKALLDRNLNPTESEVRDALSGVLCRETGYLRPVMAVLRAAAVLRGEEPPPGVDPQVVDAGYLVTAFPVDEDGDTEGDVPEPPDPPAHGVFGPTTQTRSHTVLVLHSNTGPETKVVGKSETKVDAVKLAKGNPAFVDDIELRGMLYARLLTSPHAHARIRDIDDSAALALPGVRAVIHYKNVARVKYASGGQSYPNPPPHDQVSFDNKVRYVGDRVAAVAADTLEIAEAALKLIAVDYEILPAVFDEREAIRPGAPVIHDESDTQGIHDAAHNLVHHIYAELGDVAQGYAEADHVFEHSYYTHQVQQAPIEPHIAISWWDADERLVIRTSTQVPFHVRRMVAPLLGLPVGRIRVIKPRIGGGFGVKQEMLIEDIVGHLTIATGRPVRLELTRAEEFHSSRTRHPETITYKTGVMADGTLHSMEMIVLGNTGAYGTHGLTVLTVSGLRGLSSYNCPNRKFDCRVVYTNLPVPGAYRGYGGPQALFALESHMDEIAHTLGLDPIEFRRKNWVQAGDTLPMAVLLGEGEKKTVVDAPVIQSCGLDECFVQGMAAIGWERRDDPNWRIVPGKPHLRRGLGAAMGMHGTAIPGLDMGGAAIKINDDGSFNVTVGATDLGTGSDTILAQMAAEVLGVPLSDVMIYSSDTDMTPFDTGAYASSTTYISGTAVKRAAEALAEQIRERAALMLGLDEWGDIRLENRQAIAADGRAVTMESLALHSLHQHDQRQLMASASYVSSASPPPFAGQFAEVEVDTETGQVTVTKLIMAVDAGVVINPLTAAGQVEGGMVQALGYGHCEEMAYDADGRMVNPAFGPYYIYRADEMPDLKAILVQTHEPTGPFGAKAIAEIPKDGVAPAIANAVFDATGARLRRIPFTPQRVYDTLHEVKA</sequence>
<dbReference type="InterPro" id="IPR036856">
    <property type="entry name" value="Ald_Oxase/Xan_DH_a/b_sf"/>
</dbReference>
<keyword evidence="3" id="KW-0560">Oxidoreductase</keyword>
<evidence type="ECO:0000313" key="5">
    <source>
        <dbReference type="EMBL" id="CUS02367.2"/>
    </source>
</evidence>